<feature type="signal peptide" evidence="11">
    <location>
        <begin position="1"/>
        <end position="19"/>
    </location>
</feature>
<dbReference type="GO" id="GO:0005886">
    <property type="term" value="C:plasma membrane"/>
    <property type="evidence" value="ECO:0007669"/>
    <property type="project" value="TreeGrafter"/>
</dbReference>
<gene>
    <name evidence="13" type="ORF">ILUMI_09828</name>
</gene>
<dbReference type="InterPro" id="IPR036179">
    <property type="entry name" value="Ig-like_dom_sf"/>
</dbReference>
<dbReference type="SUPFAM" id="SSF48726">
    <property type="entry name" value="Immunoglobulin"/>
    <property type="match status" value="1"/>
</dbReference>
<feature type="transmembrane region" description="Helical" evidence="10">
    <location>
        <begin position="324"/>
        <end position="348"/>
    </location>
</feature>
<dbReference type="AlphaFoldDB" id="A0A8K0D8D6"/>
<proteinExistence type="predicted"/>
<evidence type="ECO:0000256" key="1">
    <source>
        <dbReference type="ARBA" id="ARBA00004167"/>
    </source>
</evidence>
<keyword evidence="14" id="KW-1185">Reference proteome</keyword>
<evidence type="ECO:0000256" key="6">
    <source>
        <dbReference type="ARBA" id="ARBA00023136"/>
    </source>
</evidence>
<dbReference type="Gene3D" id="4.10.400.10">
    <property type="entry name" value="Low-density Lipoprotein Receptor"/>
    <property type="match status" value="1"/>
</dbReference>
<dbReference type="PROSITE" id="PS50835">
    <property type="entry name" value="IG_LIKE"/>
    <property type="match status" value="1"/>
</dbReference>
<keyword evidence="7" id="KW-1015">Disulfide bond</keyword>
<dbReference type="PANTHER" id="PTHR24270:SF61">
    <property type="entry name" value="EGF-LIKE DOMAIN-CONTAINING PROTEIN"/>
    <property type="match status" value="1"/>
</dbReference>
<evidence type="ECO:0000256" key="10">
    <source>
        <dbReference type="SAM" id="Phobius"/>
    </source>
</evidence>
<evidence type="ECO:0000313" key="14">
    <source>
        <dbReference type="Proteomes" id="UP000801492"/>
    </source>
</evidence>
<accession>A0A8K0D8D6</accession>
<sequence>MSCIYIFILLVNLITALRGELSLKIFEDDKFGMPEVYDEIEGHAGTNLTLICKLVDDSGFRIHFDNELYWGKRKKDVHFENIEDLKNLAENTLILHRLRGASKDNQALLQFLPLVPSDEGIYFCMSLKYKLFKIAKLNVKSDKETDDFAKYLKAVDKPPLHMLKSLSFPRFSCTDDLFTCKSGSTCINYEYVCDGIKDCMDGSDESVYMCGIDPCEGKRHCHNQRCISELLCCDKSKDPGCIIAVRPSCCDEGDSSFEHNFDWPPPVKPPRLDNTELFNFPDFSWPSHPAKPSYDDDESHVADSSDVEVHDIWVKNNSTKTKDLAIIVVPCVLVTILVIVCIIVRRAITRSTPSNRYRRRRSQNQLPTPASSGETTPPSAGVLHTSNIISTTPGNLNGGCGLSNCNVNPPYNPNFDLPPSYDEVMANSSPSAPPINS</sequence>
<protein>
    <recommendedName>
        <fullName evidence="12">Ig-like domain-containing protein</fullName>
    </recommendedName>
</protein>
<dbReference type="InterPro" id="IPR050685">
    <property type="entry name" value="LDLR"/>
</dbReference>
<keyword evidence="4" id="KW-0677">Repeat</keyword>
<dbReference type="InterPro" id="IPR036055">
    <property type="entry name" value="LDL_receptor-like_sf"/>
</dbReference>
<dbReference type="SUPFAM" id="SSF57424">
    <property type="entry name" value="LDL receptor-like module"/>
    <property type="match status" value="1"/>
</dbReference>
<evidence type="ECO:0000256" key="4">
    <source>
        <dbReference type="ARBA" id="ARBA00022737"/>
    </source>
</evidence>
<organism evidence="13 14">
    <name type="scientific">Ignelater luminosus</name>
    <name type="common">Cucubano</name>
    <name type="synonym">Pyrophorus luminosus</name>
    <dbReference type="NCBI Taxonomy" id="2038154"/>
    <lineage>
        <taxon>Eukaryota</taxon>
        <taxon>Metazoa</taxon>
        <taxon>Ecdysozoa</taxon>
        <taxon>Arthropoda</taxon>
        <taxon>Hexapoda</taxon>
        <taxon>Insecta</taxon>
        <taxon>Pterygota</taxon>
        <taxon>Neoptera</taxon>
        <taxon>Endopterygota</taxon>
        <taxon>Coleoptera</taxon>
        <taxon>Polyphaga</taxon>
        <taxon>Elateriformia</taxon>
        <taxon>Elateroidea</taxon>
        <taxon>Elateridae</taxon>
        <taxon>Agrypninae</taxon>
        <taxon>Pyrophorini</taxon>
        <taxon>Ignelater</taxon>
    </lineage>
</organism>
<dbReference type="Proteomes" id="UP000801492">
    <property type="component" value="Unassembled WGS sequence"/>
</dbReference>
<dbReference type="InterPro" id="IPR013783">
    <property type="entry name" value="Ig-like_fold"/>
</dbReference>
<evidence type="ECO:0000256" key="8">
    <source>
        <dbReference type="PROSITE-ProRule" id="PRU00124"/>
    </source>
</evidence>
<dbReference type="PANTHER" id="PTHR24270">
    <property type="entry name" value="LOW-DENSITY LIPOPROTEIN RECEPTOR-RELATED"/>
    <property type="match status" value="1"/>
</dbReference>
<evidence type="ECO:0000256" key="5">
    <source>
        <dbReference type="ARBA" id="ARBA00022989"/>
    </source>
</evidence>
<name>A0A8K0D8D6_IGNLU</name>
<dbReference type="OrthoDB" id="2019384at2759"/>
<evidence type="ECO:0000256" key="3">
    <source>
        <dbReference type="ARBA" id="ARBA00022692"/>
    </source>
</evidence>
<dbReference type="CDD" id="cd00112">
    <property type="entry name" value="LDLa"/>
    <property type="match status" value="1"/>
</dbReference>
<evidence type="ECO:0000256" key="11">
    <source>
        <dbReference type="SAM" id="SignalP"/>
    </source>
</evidence>
<dbReference type="InterPro" id="IPR023415">
    <property type="entry name" value="LDLR_class-A_CS"/>
</dbReference>
<feature type="compositionally biased region" description="Polar residues" evidence="9">
    <location>
        <begin position="363"/>
        <end position="384"/>
    </location>
</feature>
<evidence type="ECO:0000256" key="7">
    <source>
        <dbReference type="ARBA" id="ARBA00023157"/>
    </source>
</evidence>
<keyword evidence="3 10" id="KW-0812">Transmembrane</keyword>
<evidence type="ECO:0000256" key="2">
    <source>
        <dbReference type="ARBA" id="ARBA00004308"/>
    </source>
</evidence>
<dbReference type="Gene3D" id="2.60.40.10">
    <property type="entry name" value="Immunoglobulins"/>
    <property type="match status" value="1"/>
</dbReference>
<dbReference type="PROSITE" id="PS50068">
    <property type="entry name" value="LDLRA_2"/>
    <property type="match status" value="1"/>
</dbReference>
<keyword evidence="5 10" id="KW-1133">Transmembrane helix</keyword>
<dbReference type="GO" id="GO:0012505">
    <property type="term" value="C:endomembrane system"/>
    <property type="evidence" value="ECO:0007669"/>
    <property type="project" value="UniProtKB-SubCell"/>
</dbReference>
<evidence type="ECO:0000256" key="9">
    <source>
        <dbReference type="SAM" id="MobiDB-lite"/>
    </source>
</evidence>
<evidence type="ECO:0000313" key="13">
    <source>
        <dbReference type="EMBL" id="KAF2896365.1"/>
    </source>
</evidence>
<comment type="caution">
    <text evidence="8">Lacks conserved residue(s) required for the propagation of feature annotation.</text>
</comment>
<feature type="chain" id="PRO_5035459982" description="Ig-like domain-containing protein" evidence="11">
    <location>
        <begin position="20"/>
        <end position="437"/>
    </location>
</feature>
<evidence type="ECO:0000259" key="12">
    <source>
        <dbReference type="PROSITE" id="PS50835"/>
    </source>
</evidence>
<keyword evidence="6 10" id="KW-0472">Membrane</keyword>
<dbReference type="GO" id="GO:0016192">
    <property type="term" value="P:vesicle-mediated transport"/>
    <property type="evidence" value="ECO:0007669"/>
    <property type="project" value="UniProtKB-ARBA"/>
</dbReference>
<feature type="region of interest" description="Disordered" evidence="9">
    <location>
        <begin position="418"/>
        <end position="437"/>
    </location>
</feature>
<dbReference type="PROSITE" id="PS01209">
    <property type="entry name" value="LDLRA_1"/>
    <property type="match status" value="1"/>
</dbReference>
<dbReference type="InterPro" id="IPR002172">
    <property type="entry name" value="LDrepeatLR_classA_rpt"/>
</dbReference>
<dbReference type="InterPro" id="IPR007110">
    <property type="entry name" value="Ig-like_dom"/>
</dbReference>
<feature type="region of interest" description="Disordered" evidence="9">
    <location>
        <begin position="354"/>
        <end position="384"/>
    </location>
</feature>
<dbReference type="SMART" id="SM00192">
    <property type="entry name" value="LDLa"/>
    <property type="match status" value="1"/>
</dbReference>
<dbReference type="Pfam" id="PF00057">
    <property type="entry name" value="Ldl_recept_a"/>
    <property type="match status" value="1"/>
</dbReference>
<reference evidence="13" key="1">
    <citation type="submission" date="2019-08" db="EMBL/GenBank/DDBJ databases">
        <title>The genome of the North American firefly Photinus pyralis.</title>
        <authorList>
            <consortium name="Photinus pyralis genome working group"/>
            <person name="Fallon T.R."/>
            <person name="Sander Lower S.E."/>
            <person name="Weng J.-K."/>
        </authorList>
    </citation>
    <scope>NUCLEOTIDE SEQUENCE</scope>
    <source>
        <strain evidence="13">TRF0915ILg1</strain>
        <tissue evidence="13">Whole body</tissue>
    </source>
</reference>
<comment type="caution">
    <text evidence="13">The sequence shown here is derived from an EMBL/GenBank/DDBJ whole genome shotgun (WGS) entry which is preliminary data.</text>
</comment>
<comment type="subcellular location">
    <subcellularLocation>
        <location evidence="2">Endomembrane system</location>
    </subcellularLocation>
    <subcellularLocation>
        <location evidence="1">Membrane</location>
        <topology evidence="1">Single-pass membrane protein</topology>
    </subcellularLocation>
</comment>
<keyword evidence="11" id="KW-0732">Signal</keyword>
<feature type="domain" description="Ig-like" evidence="12">
    <location>
        <begin position="34"/>
        <end position="124"/>
    </location>
</feature>
<dbReference type="EMBL" id="VTPC01005171">
    <property type="protein sequence ID" value="KAF2896365.1"/>
    <property type="molecule type" value="Genomic_DNA"/>
</dbReference>